<dbReference type="CDD" id="cd04433">
    <property type="entry name" value="AFD_class_I"/>
    <property type="match status" value="1"/>
</dbReference>
<dbReference type="InterPro" id="IPR000873">
    <property type="entry name" value="AMP-dep_synth/lig_dom"/>
</dbReference>
<dbReference type="Gene3D" id="3.40.50.12780">
    <property type="entry name" value="N-terminal domain of ligase-like"/>
    <property type="match status" value="1"/>
</dbReference>
<feature type="domain" description="AMP-dependent synthetase/ligase" evidence="1">
    <location>
        <begin position="7"/>
        <end position="333"/>
    </location>
</feature>
<dbReference type="InterPro" id="IPR025110">
    <property type="entry name" value="AMP-bd_C"/>
</dbReference>
<dbReference type="InterPro" id="IPR020845">
    <property type="entry name" value="AMP-binding_CS"/>
</dbReference>
<dbReference type="InterPro" id="IPR042099">
    <property type="entry name" value="ANL_N_sf"/>
</dbReference>
<accession>A0A3S2VMS5</accession>
<name>A0A3S2VMS5_9PROT</name>
<dbReference type="PROSITE" id="PS00455">
    <property type="entry name" value="AMP_BINDING"/>
    <property type="match status" value="1"/>
</dbReference>
<dbReference type="AlphaFoldDB" id="A0A3S2VMS5"/>
<dbReference type="InterPro" id="IPR045851">
    <property type="entry name" value="AMP-bd_C_sf"/>
</dbReference>
<sequence length="501" mass="53226">MTLRDLLERACAASPDATALRAGEESLSFAALDSLADEVAEDLRGHRLQRNEPVLLAVSNRPEDIAGFLGIWKAGGVVVPIHRSSLEADTLDIAERAGSRFAVTMRPDLPAPAPFQAGAIAALDQEPPERPLLKDAAVICFTSGTTGQPKGVVLGHAPYCRKLDQLQALLAVKPGDTAVMPLNLTFIFGQWVTFLTLAQGGTVHLVDRFTPEGFLQTLEEAKATHIGMVPTMLRMLMPVLEDTGARFDGTVMLGGEVTPPPLAERISALWPDSRFWDMFGLSETGSCDLILPPADFVARAHTVGHPGDGITVKTDPASGELLIDTPCRMLGYLDAPDLTAAAFTDDGFFKTGDLATIHPDGSVELIGRAKELINRAGNKISPLEVERVLMTHPGVAAALATGLPHELLGESLQVMLVPKPGTALDQDEVKAFARTLLPGPKRPDGYLIGDTLPTGRTGKADRGALKKLLIAMEDEPAEYASPACSAHEIDPAYTGLAPKTG</sequence>
<evidence type="ECO:0000259" key="1">
    <source>
        <dbReference type="Pfam" id="PF00501"/>
    </source>
</evidence>
<dbReference type="PANTHER" id="PTHR43767">
    <property type="entry name" value="LONG-CHAIN-FATTY-ACID--COA LIGASE"/>
    <property type="match status" value="1"/>
</dbReference>
<organism evidence="3 4">
    <name type="scientific">Hwanghaeella grinnelliae</name>
    <dbReference type="NCBI Taxonomy" id="2500179"/>
    <lineage>
        <taxon>Bacteria</taxon>
        <taxon>Pseudomonadati</taxon>
        <taxon>Pseudomonadota</taxon>
        <taxon>Alphaproteobacteria</taxon>
        <taxon>Rhodospirillales</taxon>
        <taxon>Rhodospirillaceae</taxon>
        <taxon>Hwanghaeella</taxon>
    </lineage>
</organism>
<proteinExistence type="predicted"/>
<protein>
    <submittedName>
        <fullName evidence="3">Long-chain fatty acid--CoA ligase</fullName>
    </submittedName>
</protein>
<evidence type="ECO:0000313" key="4">
    <source>
        <dbReference type="Proteomes" id="UP000287447"/>
    </source>
</evidence>
<evidence type="ECO:0000313" key="3">
    <source>
        <dbReference type="EMBL" id="RVU34213.1"/>
    </source>
</evidence>
<dbReference type="Pfam" id="PF00501">
    <property type="entry name" value="AMP-binding"/>
    <property type="match status" value="1"/>
</dbReference>
<dbReference type="Pfam" id="PF13193">
    <property type="entry name" value="AMP-binding_C"/>
    <property type="match status" value="1"/>
</dbReference>
<evidence type="ECO:0000259" key="2">
    <source>
        <dbReference type="Pfam" id="PF13193"/>
    </source>
</evidence>
<dbReference type="PANTHER" id="PTHR43767:SF1">
    <property type="entry name" value="NONRIBOSOMAL PEPTIDE SYNTHASE PES1 (EUROFUNG)-RELATED"/>
    <property type="match status" value="1"/>
</dbReference>
<dbReference type="OrthoDB" id="7055148at2"/>
<dbReference type="InterPro" id="IPR050237">
    <property type="entry name" value="ATP-dep_AMP-bd_enzyme"/>
</dbReference>
<dbReference type="GO" id="GO:0016878">
    <property type="term" value="F:acid-thiol ligase activity"/>
    <property type="evidence" value="ECO:0007669"/>
    <property type="project" value="UniProtKB-ARBA"/>
</dbReference>
<dbReference type="Proteomes" id="UP000287447">
    <property type="component" value="Unassembled WGS sequence"/>
</dbReference>
<dbReference type="RefSeq" id="WP_127768243.1">
    <property type="nucleotide sequence ID" value="NZ_SADE01000004.1"/>
</dbReference>
<reference evidence="4" key="1">
    <citation type="submission" date="2019-01" db="EMBL/GenBank/DDBJ databases">
        <title>Gri0909 isolated from a small marine red alga.</title>
        <authorList>
            <person name="Kim J."/>
            <person name="Jeong S.E."/>
            <person name="Jeon C.O."/>
        </authorList>
    </citation>
    <scope>NUCLEOTIDE SEQUENCE [LARGE SCALE GENOMIC DNA]</scope>
    <source>
        <strain evidence="4">Gri0909</strain>
    </source>
</reference>
<dbReference type="EMBL" id="SADE01000004">
    <property type="protein sequence ID" value="RVU34213.1"/>
    <property type="molecule type" value="Genomic_DNA"/>
</dbReference>
<keyword evidence="4" id="KW-1185">Reference proteome</keyword>
<feature type="domain" description="AMP-binding enzyme C-terminal" evidence="2">
    <location>
        <begin position="384"/>
        <end position="459"/>
    </location>
</feature>
<dbReference type="SUPFAM" id="SSF56801">
    <property type="entry name" value="Acetyl-CoA synthetase-like"/>
    <property type="match status" value="1"/>
</dbReference>
<keyword evidence="3" id="KW-0436">Ligase</keyword>
<comment type="caution">
    <text evidence="3">The sequence shown here is derived from an EMBL/GenBank/DDBJ whole genome shotgun (WGS) entry which is preliminary data.</text>
</comment>
<dbReference type="Gene3D" id="3.30.300.30">
    <property type="match status" value="1"/>
</dbReference>
<gene>
    <name evidence="3" type="ORF">EOI86_24195</name>
</gene>